<feature type="compositionally biased region" description="Basic residues" evidence="1">
    <location>
        <begin position="87"/>
        <end position="98"/>
    </location>
</feature>
<comment type="caution">
    <text evidence="2">The sequence shown here is derived from an EMBL/GenBank/DDBJ whole genome shotgun (WGS) entry which is preliminary data.</text>
</comment>
<evidence type="ECO:0000313" key="3">
    <source>
        <dbReference type="Proteomes" id="UP000276133"/>
    </source>
</evidence>
<name>A0A3M7RU48_BRAPC</name>
<organism evidence="2 3">
    <name type="scientific">Brachionus plicatilis</name>
    <name type="common">Marine rotifer</name>
    <name type="synonym">Brachionus muelleri</name>
    <dbReference type="NCBI Taxonomy" id="10195"/>
    <lineage>
        <taxon>Eukaryota</taxon>
        <taxon>Metazoa</taxon>
        <taxon>Spiralia</taxon>
        <taxon>Gnathifera</taxon>
        <taxon>Rotifera</taxon>
        <taxon>Eurotatoria</taxon>
        <taxon>Monogononta</taxon>
        <taxon>Pseudotrocha</taxon>
        <taxon>Ploima</taxon>
        <taxon>Brachionidae</taxon>
        <taxon>Brachionus</taxon>
    </lineage>
</organism>
<dbReference type="Proteomes" id="UP000276133">
    <property type="component" value="Unassembled WGS sequence"/>
</dbReference>
<gene>
    <name evidence="2" type="ORF">BpHYR1_011786</name>
</gene>
<dbReference type="EMBL" id="REGN01002659">
    <property type="protein sequence ID" value="RNA26868.1"/>
    <property type="molecule type" value="Genomic_DNA"/>
</dbReference>
<feature type="region of interest" description="Disordered" evidence="1">
    <location>
        <begin position="82"/>
        <end position="102"/>
    </location>
</feature>
<proteinExistence type="predicted"/>
<protein>
    <submittedName>
        <fullName evidence="2">Uncharacterized protein</fullName>
    </submittedName>
</protein>
<accession>A0A3M7RU48</accession>
<evidence type="ECO:0000256" key="1">
    <source>
        <dbReference type="SAM" id="MobiDB-lite"/>
    </source>
</evidence>
<reference evidence="2 3" key="1">
    <citation type="journal article" date="2018" name="Sci. Rep.">
        <title>Genomic signatures of local adaptation to the degree of environmental predictability in rotifers.</title>
        <authorList>
            <person name="Franch-Gras L."/>
            <person name="Hahn C."/>
            <person name="Garcia-Roger E.M."/>
            <person name="Carmona M.J."/>
            <person name="Serra M."/>
            <person name="Gomez A."/>
        </authorList>
    </citation>
    <scope>NUCLEOTIDE SEQUENCE [LARGE SCALE GENOMIC DNA]</scope>
    <source>
        <strain evidence="2">HYR1</strain>
    </source>
</reference>
<keyword evidence="3" id="KW-1185">Reference proteome</keyword>
<dbReference type="AlphaFoldDB" id="A0A3M7RU48"/>
<evidence type="ECO:0000313" key="2">
    <source>
        <dbReference type="EMBL" id="RNA26868.1"/>
    </source>
</evidence>
<sequence length="133" mass="15162">MWMKCQKPQNINQNKNNLNVLNVSNDQDSIAFLLSSAKILKTPVLEDHLNTLQIPVQPNVQTSIQNIGKSLLSMFKPVTKSKDNLKQNKKKTTQKSSKKSQLLSQKRLPCIKYGGGVAILVKEKIKMELFWKR</sequence>